<reference evidence="3" key="1">
    <citation type="submission" date="2016-10" db="EMBL/GenBank/DDBJ databases">
        <authorList>
            <person name="Varghese N."/>
            <person name="Submissions S."/>
        </authorList>
    </citation>
    <scope>NUCLEOTIDE SEQUENCE [LARGE SCALE GENOMIC DNA]</scope>
    <source>
        <strain evidence="3">CGMCC 1.10783</strain>
    </source>
</reference>
<dbReference type="SMART" id="SM00849">
    <property type="entry name" value="Lactamase_B"/>
    <property type="match status" value="1"/>
</dbReference>
<dbReference type="STRING" id="1045773.SAMN05216555_11125"/>
<keyword evidence="3" id="KW-1185">Reference proteome</keyword>
<protein>
    <submittedName>
        <fullName evidence="2">L-ascorbate metabolism protein UlaG, beta-lactamase superfamily</fullName>
    </submittedName>
</protein>
<dbReference type="OrthoDB" id="3190691at2"/>
<accession>A0A1G8TZ26</accession>
<dbReference type="PANTHER" id="PTHR43546:SF3">
    <property type="entry name" value="UPF0173 METAL-DEPENDENT HYDROLASE MJ1163"/>
    <property type="match status" value="1"/>
</dbReference>
<evidence type="ECO:0000313" key="2">
    <source>
        <dbReference type="EMBL" id="SDJ46798.1"/>
    </source>
</evidence>
<dbReference type="InterPro" id="IPR036866">
    <property type="entry name" value="RibonucZ/Hydroxyglut_hydro"/>
</dbReference>
<sequence length="218" mass="23213">MKLTKYTHSCVRLQKEGHVLVIDPGTFSEAEEALAGAHAVLITHEHPDHVDAPTLLEALRGNPELRVHAPARLAAELAGKAGDDGGRVHAVEPDSSFEAGGFAVRSFGGQHALIHPLVPVVANIGYLVEENVYHPGDSFVVPHGIDVKTLLVPLHAPWSKVGEVVDFVVAVRAPQAYPIHDALLNELGRGLVEGHIGRIGGKYGATYTSLAPRESVEV</sequence>
<name>A0A1G8TZ26_9MICC</name>
<proteinExistence type="predicted"/>
<evidence type="ECO:0000313" key="3">
    <source>
        <dbReference type="Proteomes" id="UP000182130"/>
    </source>
</evidence>
<dbReference type="SUPFAM" id="SSF56281">
    <property type="entry name" value="Metallo-hydrolase/oxidoreductase"/>
    <property type="match status" value="1"/>
</dbReference>
<dbReference type="PANTHER" id="PTHR43546">
    <property type="entry name" value="UPF0173 METAL-DEPENDENT HYDROLASE MJ1163-RELATED"/>
    <property type="match status" value="1"/>
</dbReference>
<dbReference type="AlphaFoldDB" id="A0A1G8TZ26"/>
<dbReference type="InterPro" id="IPR001279">
    <property type="entry name" value="Metallo-B-lactamas"/>
</dbReference>
<dbReference type="Proteomes" id="UP000182130">
    <property type="component" value="Unassembled WGS sequence"/>
</dbReference>
<dbReference type="RefSeq" id="WP_074589835.1">
    <property type="nucleotide sequence ID" value="NZ_FNEI01000011.1"/>
</dbReference>
<evidence type="ECO:0000259" key="1">
    <source>
        <dbReference type="SMART" id="SM00849"/>
    </source>
</evidence>
<gene>
    <name evidence="2" type="ORF">SAMN05216555_11125</name>
</gene>
<organism evidence="2 3">
    <name type="scientific">Arthrobacter cupressi</name>
    <dbReference type="NCBI Taxonomy" id="1045773"/>
    <lineage>
        <taxon>Bacteria</taxon>
        <taxon>Bacillati</taxon>
        <taxon>Actinomycetota</taxon>
        <taxon>Actinomycetes</taxon>
        <taxon>Micrococcales</taxon>
        <taxon>Micrococcaceae</taxon>
        <taxon>Arthrobacter</taxon>
    </lineage>
</organism>
<dbReference type="Gene3D" id="3.60.15.10">
    <property type="entry name" value="Ribonuclease Z/Hydroxyacylglutathione hydrolase-like"/>
    <property type="match status" value="1"/>
</dbReference>
<dbReference type="InterPro" id="IPR050114">
    <property type="entry name" value="UPF0173_UPF0282_UlaG_hydrolase"/>
</dbReference>
<dbReference type="Pfam" id="PF13483">
    <property type="entry name" value="Lactamase_B_3"/>
    <property type="match status" value="1"/>
</dbReference>
<feature type="domain" description="Metallo-beta-lactamase" evidence="1">
    <location>
        <begin position="7"/>
        <end position="180"/>
    </location>
</feature>
<dbReference type="EMBL" id="FNEI01000011">
    <property type="protein sequence ID" value="SDJ46798.1"/>
    <property type="molecule type" value="Genomic_DNA"/>
</dbReference>